<feature type="compositionally biased region" description="Low complexity" evidence="2">
    <location>
        <begin position="621"/>
        <end position="632"/>
    </location>
</feature>
<feature type="region of interest" description="Disordered" evidence="2">
    <location>
        <begin position="523"/>
        <end position="544"/>
    </location>
</feature>
<keyword evidence="4" id="KW-1185">Reference proteome</keyword>
<dbReference type="AlphaFoldDB" id="A0AAW0F3X5"/>
<feature type="compositionally biased region" description="Low complexity" evidence="2">
    <location>
        <begin position="690"/>
        <end position="709"/>
    </location>
</feature>
<protein>
    <submittedName>
        <fullName evidence="3">Uncharacterized protein</fullName>
    </submittedName>
</protein>
<evidence type="ECO:0000313" key="4">
    <source>
        <dbReference type="Proteomes" id="UP001430356"/>
    </source>
</evidence>
<evidence type="ECO:0000256" key="1">
    <source>
        <dbReference type="SAM" id="Coils"/>
    </source>
</evidence>
<gene>
    <name evidence="3" type="ORF">NESM_000186600</name>
</gene>
<feature type="region of interest" description="Disordered" evidence="2">
    <location>
        <begin position="665"/>
        <end position="733"/>
    </location>
</feature>
<feature type="coiled-coil region" evidence="1">
    <location>
        <begin position="108"/>
        <end position="135"/>
    </location>
</feature>
<sequence>MSHFLEARRDDELFAARLRVVNEETDALLLRTSRTRRELDRTSAEARMGVPLHFFPHDVAGRVEAATSVAGPREPQQLRDDLARSVVSAELAQWVRGHLPGLVAPLVEAQVQQQLQKLRDAVEEVRCRQAEVEKASRDAAEQVRAHRRDMNAAFAAAQGEAQRDMQEHQRSVERQLATWGEELRRVREDVHALKRHSGSTSEQQEQRITDALQRQHIHVQETLENLGYELQRWRQTTAREARRETQELQAQFGTLEDQLAQALGTLTSTAEMASDCAVDIRRLMEDAVGRSSETRLCRRDVNRLEMLVQCAALQTVSFAGAAGAGAGAGGGSSAAALVLNGVSQEMARLSDALHSVVGRVDGIDRHLRQLEATVARGMVLSGGGGGQSSHHGSARCMDEDSSYGRSLPSTRRPSQSHLSHSTALRSQRVSTGVFNSRSPSAQGEGDVDVDDGAIPLHSSGAAAAAAISSGTAPIFLRSAAQAGGADGAHEGSRVALLAADANADDDPRTTPVEMTSDWRIAAGRGGAAGATTARPRQRRSPPRVIPVRLGGAAIAGDSVATVPSAAAAPLWGSRIDNAASAVPPVAAASSSSSSTSAASALSPAQGVRVASEPADAANGVSATTNTSTASAAARRRSAEEAAATAESSHLRLEASATLPAVATRVSPVDSYVSDSPPDSYVSDTPAANIRGSLSASASASGGRLGEAARYTPAQGSDSESERDNLVIARSALD</sequence>
<feature type="region of interest" description="Disordered" evidence="2">
    <location>
        <begin position="609"/>
        <end position="650"/>
    </location>
</feature>
<feature type="compositionally biased region" description="Polar residues" evidence="2">
    <location>
        <begin position="403"/>
        <end position="441"/>
    </location>
</feature>
<organism evidence="3 4">
    <name type="scientific">Novymonas esmeraldas</name>
    <dbReference type="NCBI Taxonomy" id="1808958"/>
    <lineage>
        <taxon>Eukaryota</taxon>
        <taxon>Discoba</taxon>
        <taxon>Euglenozoa</taxon>
        <taxon>Kinetoplastea</taxon>
        <taxon>Metakinetoplastina</taxon>
        <taxon>Trypanosomatida</taxon>
        <taxon>Trypanosomatidae</taxon>
        <taxon>Novymonas</taxon>
    </lineage>
</organism>
<reference evidence="3 4" key="1">
    <citation type="journal article" date="2021" name="MBio">
        <title>A New Model Trypanosomatid, Novymonas esmeraldas: Genomic Perception of Its 'Candidatus Pandoraea novymonadis' Endosymbiont.</title>
        <authorList>
            <person name="Zakharova A."/>
            <person name="Saura A."/>
            <person name="Butenko A."/>
            <person name="Podesvova L."/>
            <person name="Warmusova S."/>
            <person name="Kostygov A.Y."/>
            <person name="Nenarokova A."/>
            <person name="Lukes J."/>
            <person name="Opperdoes F.R."/>
            <person name="Yurchenko V."/>
        </authorList>
    </citation>
    <scope>NUCLEOTIDE SEQUENCE [LARGE SCALE GENOMIC DNA]</scope>
    <source>
        <strain evidence="3 4">E262AT.01</strain>
    </source>
</reference>
<feature type="compositionally biased region" description="Low complexity" evidence="2">
    <location>
        <begin position="665"/>
        <end position="683"/>
    </location>
</feature>
<feature type="region of interest" description="Disordered" evidence="2">
    <location>
        <begin position="381"/>
        <end position="446"/>
    </location>
</feature>
<proteinExistence type="predicted"/>
<keyword evidence="1" id="KW-0175">Coiled coil</keyword>
<comment type="caution">
    <text evidence="3">The sequence shown here is derived from an EMBL/GenBank/DDBJ whole genome shotgun (WGS) entry which is preliminary data.</text>
</comment>
<name>A0AAW0F3X5_9TRYP</name>
<dbReference type="Proteomes" id="UP001430356">
    <property type="component" value="Unassembled WGS sequence"/>
</dbReference>
<evidence type="ECO:0000256" key="2">
    <source>
        <dbReference type="SAM" id="MobiDB-lite"/>
    </source>
</evidence>
<evidence type="ECO:0000313" key="3">
    <source>
        <dbReference type="EMBL" id="KAK7201250.1"/>
    </source>
</evidence>
<accession>A0AAW0F3X5</accession>
<dbReference type="EMBL" id="JAECZO010000013">
    <property type="protein sequence ID" value="KAK7201250.1"/>
    <property type="molecule type" value="Genomic_DNA"/>
</dbReference>